<dbReference type="InterPro" id="IPR013187">
    <property type="entry name" value="F-box-assoc_dom_typ3"/>
</dbReference>
<sequence length="520" mass="59498">MESFSGSDSGPNGSVDRVYFPTRLCFNGALHFIAFSGNHKFILSFDINDERFREILLPQNYLEGIVKHFERLAMFKGSLALIVFGEDLVEMSDICHIWVMKEYGVVESWARKSVPMKQVAEFFSCTTNGELLIERLNPYQSFLFDPESLNEKILRIPMPECIIYTPNFVESLVLLDRIYQFHWCPKVSLPTAAFVAWLVLGLLEAFKCCITPVHHGLNESIRTRKPQILLCALKISHQTDQPQMSRSTEMLYLSELLPDNVVFDILIRLPVKSLIRFRCVSQSWNSTITNPIFITKHLDLASSLSDINNYGYLLVTPLRNYPSLDPSSSQEWTTFVYNTNRTLTQISSGSDSGPNGSVDRVYFPTRLCFNGALHFIAFSVDHKFILSFDINDERFREILLPQNYLEGIVKHFERLAMFKGSLALIVFGEDLVEMSDICHIWVMKEYGVVESWARKSVPMKQVAEFFSCTINGELLVERIYQFHWCPKVSLPTAAFVAWLVLGLLEAFKCCITPVHHGLNG</sequence>
<dbReference type="EMBL" id="LRBV02000007">
    <property type="status" value="NOT_ANNOTATED_CDS"/>
    <property type="molecule type" value="Genomic_DNA"/>
</dbReference>
<proteinExistence type="predicted"/>
<dbReference type="Proteomes" id="UP000594261">
    <property type="component" value="Chromosome 7"/>
</dbReference>
<dbReference type="Gramene" id="QL07p013523:mrna">
    <property type="protein sequence ID" value="QL07p013523:mrna"/>
    <property type="gene ID" value="QL07p013523"/>
</dbReference>
<dbReference type="SUPFAM" id="SSF81383">
    <property type="entry name" value="F-box domain"/>
    <property type="match status" value="1"/>
</dbReference>
<dbReference type="EnsemblPlants" id="QL07p013523:mrna">
    <property type="protein sequence ID" value="QL07p013523:mrna"/>
    <property type="gene ID" value="QL07p013523"/>
</dbReference>
<name>A0A7N2M4Z7_QUELO</name>
<keyword evidence="3" id="KW-1185">Reference proteome</keyword>
<dbReference type="Pfam" id="PF08268">
    <property type="entry name" value="FBA_3"/>
    <property type="match status" value="2"/>
</dbReference>
<dbReference type="Pfam" id="PF00646">
    <property type="entry name" value="F-box"/>
    <property type="match status" value="1"/>
</dbReference>
<dbReference type="InterPro" id="IPR001810">
    <property type="entry name" value="F-box_dom"/>
</dbReference>
<accession>A0A7N2M4Z7</accession>
<dbReference type="PANTHER" id="PTHR31672:SF13">
    <property type="entry name" value="F-BOX PROTEIN CPR30-LIKE"/>
    <property type="match status" value="1"/>
</dbReference>
<feature type="domain" description="F-box" evidence="1">
    <location>
        <begin position="257"/>
        <end position="297"/>
    </location>
</feature>
<dbReference type="NCBIfam" id="TIGR01640">
    <property type="entry name" value="F_box_assoc_1"/>
    <property type="match status" value="2"/>
</dbReference>
<dbReference type="InterPro" id="IPR017451">
    <property type="entry name" value="F-box-assoc_interact_dom"/>
</dbReference>
<dbReference type="CDD" id="cd22157">
    <property type="entry name" value="F-box_AtFBW1-like"/>
    <property type="match status" value="1"/>
</dbReference>
<dbReference type="SMART" id="SM00256">
    <property type="entry name" value="FBOX"/>
    <property type="match status" value="1"/>
</dbReference>
<evidence type="ECO:0000313" key="3">
    <source>
        <dbReference type="Proteomes" id="UP000594261"/>
    </source>
</evidence>
<dbReference type="Gene3D" id="1.20.1280.50">
    <property type="match status" value="1"/>
</dbReference>
<reference evidence="2 3" key="1">
    <citation type="journal article" date="2016" name="G3 (Bethesda)">
        <title>First Draft Assembly and Annotation of the Genome of a California Endemic Oak Quercus lobata Nee (Fagaceae).</title>
        <authorList>
            <person name="Sork V.L."/>
            <person name="Fitz-Gibbon S.T."/>
            <person name="Puiu D."/>
            <person name="Crepeau M."/>
            <person name="Gugger P.F."/>
            <person name="Sherman R."/>
            <person name="Stevens K."/>
            <person name="Langley C.H."/>
            <person name="Pellegrini M."/>
            <person name="Salzberg S.L."/>
        </authorList>
    </citation>
    <scope>NUCLEOTIDE SEQUENCE [LARGE SCALE GENOMIC DNA]</scope>
    <source>
        <strain evidence="2 3">cv. SW786</strain>
    </source>
</reference>
<dbReference type="AlphaFoldDB" id="A0A7N2M4Z7"/>
<evidence type="ECO:0000259" key="1">
    <source>
        <dbReference type="SMART" id="SM00256"/>
    </source>
</evidence>
<dbReference type="InParanoid" id="A0A7N2M4Z7"/>
<dbReference type="InterPro" id="IPR050796">
    <property type="entry name" value="SCF_F-box_component"/>
</dbReference>
<dbReference type="PANTHER" id="PTHR31672">
    <property type="entry name" value="BNACNNG10540D PROTEIN"/>
    <property type="match status" value="1"/>
</dbReference>
<evidence type="ECO:0000313" key="2">
    <source>
        <dbReference type="EnsemblPlants" id="QL07p013523:mrna"/>
    </source>
</evidence>
<protein>
    <recommendedName>
        <fullName evidence="1">F-box domain-containing protein</fullName>
    </recommendedName>
</protein>
<dbReference type="InterPro" id="IPR036047">
    <property type="entry name" value="F-box-like_dom_sf"/>
</dbReference>
<reference evidence="2" key="2">
    <citation type="submission" date="2021-01" db="UniProtKB">
        <authorList>
            <consortium name="EnsemblPlants"/>
        </authorList>
    </citation>
    <scope>IDENTIFICATION</scope>
</reference>
<organism evidence="2 3">
    <name type="scientific">Quercus lobata</name>
    <name type="common">Valley oak</name>
    <dbReference type="NCBI Taxonomy" id="97700"/>
    <lineage>
        <taxon>Eukaryota</taxon>
        <taxon>Viridiplantae</taxon>
        <taxon>Streptophyta</taxon>
        <taxon>Embryophyta</taxon>
        <taxon>Tracheophyta</taxon>
        <taxon>Spermatophyta</taxon>
        <taxon>Magnoliopsida</taxon>
        <taxon>eudicotyledons</taxon>
        <taxon>Gunneridae</taxon>
        <taxon>Pentapetalae</taxon>
        <taxon>rosids</taxon>
        <taxon>fabids</taxon>
        <taxon>Fagales</taxon>
        <taxon>Fagaceae</taxon>
        <taxon>Quercus</taxon>
    </lineage>
</organism>